<feature type="region of interest" description="Disordered" evidence="1">
    <location>
        <begin position="469"/>
        <end position="500"/>
    </location>
</feature>
<organism evidence="3 4">
    <name type="scientific">Myxococcus llanfairpwllgwyngyllgogerychwyrndrobwllllantysiliogogogochensis</name>
    <dbReference type="NCBI Taxonomy" id="2590453"/>
    <lineage>
        <taxon>Bacteria</taxon>
        <taxon>Pseudomonadati</taxon>
        <taxon>Myxococcota</taxon>
        <taxon>Myxococcia</taxon>
        <taxon>Myxococcales</taxon>
        <taxon>Cystobacterineae</taxon>
        <taxon>Myxococcaceae</taxon>
        <taxon>Myxococcus</taxon>
    </lineage>
</organism>
<protein>
    <recommendedName>
        <fullName evidence="5">Lipoprotein</fullName>
    </recommendedName>
</protein>
<feature type="signal peptide" evidence="2">
    <location>
        <begin position="1"/>
        <end position="32"/>
    </location>
</feature>
<evidence type="ECO:0000313" key="3">
    <source>
        <dbReference type="EMBL" id="TQF17836.1"/>
    </source>
</evidence>
<evidence type="ECO:0008006" key="5">
    <source>
        <dbReference type="Google" id="ProtNLM"/>
    </source>
</evidence>
<gene>
    <name evidence="3" type="ORF">FJV41_01455</name>
</gene>
<dbReference type="AlphaFoldDB" id="A0A540X965"/>
<feature type="compositionally biased region" description="Polar residues" evidence="1">
    <location>
        <begin position="476"/>
        <end position="490"/>
    </location>
</feature>
<keyword evidence="4" id="KW-1185">Reference proteome</keyword>
<evidence type="ECO:0000313" key="4">
    <source>
        <dbReference type="Proteomes" id="UP000315369"/>
    </source>
</evidence>
<dbReference type="Proteomes" id="UP000315369">
    <property type="component" value="Unassembled WGS sequence"/>
</dbReference>
<dbReference type="Pfam" id="PF11617">
    <property type="entry name" value="Cu-binding_MopE"/>
    <property type="match status" value="9"/>
</dbReference>
<dbReference type="EMBL" id="VIFM01000003">
    <property type="protein sequence ID" value="TQF17836.1"/>
    <property type="molecule type" value="Genomic_DNA"/>
</dbReference>
<keyword evidence="2" id="KW-0732">Signal</keyword>
<proteinExistence type="predicted"/>
<dbReference type="OrthoDB" id="68195at2"/>
<dbReference type="InterPro" id="IPR021655">
    <property type="entry name" value="Put_metal-bd"/>
</dbReference>
<comment type="caution">
    <text evidence="3">The sequence shown here is derived from an EMBL/GenBank/DDBJ whole genome shotgun (WGS) entry which is preliminary data.</text>
</comment>
<accession>A0A540X965</accession>
<evidence type="ECO:0000256" key="2">
    <source>
        <dbReference type="SAM" id="SignalP"/>
    </source>
</evidence>
<reference evidence="3 4" key="1">
    <citation type="submission" date="2019-06" db="EMBL/GenBank/DDBJ databases">
        <authorList>
            <person name="Livingstone P."/>
            <person name="Whitworth D."/>
        </authorList>
    </citation>
    <scope>NUCLEOTIDE SEQUENCE [LARGE SCALE GENOMIC DNA]</scope>
    <source>
        <strain evidence="3 4">AM401</strain>
    </source>
</reference>
<evidence type="ECO:0000256" key="1">
    <source>
        <dbReference type="SAM" id="MobiDB-lite"/>
    </source>
</evidence>
<sequence>MPRPSCAATRLWRLHAYRLALLAIIIALPTLAAAPAATAPSLDAGTAVAPMACNGCDPPPDICEPERCDGFDNDCDDLIDEGVLLTLYRDADGDRKGAGPGRQGCLAQGWVTNNSDCDDSNSSLWQWVRYYRDADGDGFGAPGNWKDACGMLAGYVTDATDCNDGSASVKPGAFKSCGIGACATSVPACVNGAETACIPRPATQEVCDQVDNNCNGQVDDLPPVSCGVGFCRRTVAACADHCELEESRDGKPPIEVCTWGANTCWPGTPRAEVCNGTDDNCNGTTDEGVLLTLYRDGDGDGHGAGAPTGASCNVPAGASSSGLDCNDANAAVHPGALKHCGVGACAASVQSCVNGTEQTCTPFPPEPESCDRFDNDCNGQVDDAPPKTCGVGACMRSVPACAMACWYEEARDGKPPREVCEWGDYGVCAPGQPRPEVCANDLDEDCNGWPDDNDNTSTWVQFFADQDHDGHGANWEPQSACRQPANTSRTPGDCDDTRADMKPGSVEVCDGIDNNCSGTPDEGNVCDQSLCQ</sequence>
<feature type="chain" id="PRO_5021894472" description="Lipoprotein" evidence="2">
    <location>
        <begin position="33"/>
        <end position="532"/>
    </location>
</feature>
<name>A0A540X965_9BACT</name>